<protein>
    <submittedName>
        <fullName evidence="6">Wall-associated receptor kinase-like protein</fullName>
    </submittedName>
</protein>
<accession>A0AAD7PS45</accession>
<evidence type="ECO:0000313" key="7">
    <source>
        <dbReference type="Proteomes" id="UP001163823"/>
    </source>
</evidence>
<organism evidence="6 7">
    <name type="scientific">Quillaja saponaria</name>
    <name type="common">Soap bark tree</name>
    <dbReference type="NCBI Taxonomy" id="32244"/>
    <lineage>
        <taxon>Eukaryota</taxon>
        <taxon>Viridiplantae</taxon>
        <taxon>Streptophyta</taxon>
        <taxon>Embryophyta</taxon>
        <taxon>Tracheophyta</taxon>
        <taxon>Spermatophyta</taxon>
        <taxon>Magnoliopsida</taxon>
        <taxon>eudicotyledons</taxon>
        <taxon>Gunneridae</taxon>
        <taxon>Pentapetalae</taxon>
        <taxon>rosids</taxon>
        <taxon>fabids</taxon>
        <taxon>Fabales</taxon>
        <taxon>Quillajaceae</taxon>
        <taxon>Quillaja</taxon>
    </lineage>
</organism>
<comment type="caution">
    <text evidence="3">Lacks conserved residue(s) required for the propagation of feature annotation.</text>
</comment>
<gene>
    <name evidence="6" type="ORF">O6P43_015107</name>
</gene>
<dbReference type="Proteomes" id="UP001163823">
    <property type="component" value="Chromosome 6"/>
</dbReference>
<dbReference type="GO" id="GO:0016020">
    <property type="term" value="C:membrane"/>
    <property type="evidence" value="ECO:0007669"/>
    <property type="project" value="UniProtKB-SubCell"/>
</dbReference>
<dbReference type="GO" id="GO:0030247">
    <property type="term" value="F:polysaccharide binding"/>
    <property type="evidence" value="ECO:0007669"/>
    <property type="project" value="InterPro"/>
</dbReference>
<dbReference type="InterPro" id="IPR000742">
    <property type="entry name" value="EGF"/>
</dbReference>
<dbReference type="PROSITE" id="PS50026">
    <property type="entry name" value="EGF_3"/>
    <property type="match status" value="1"/>
</dbReference>
<keyword evidence="2 4" id="KW-0732">Signal</keyword>
<dbReference type="FunFam" id="2.10.25.10:FF:000628">
    <property type="entry name" value="Wall-associated receptor kinase 2"/>
    <property type="match status" value="1"/>
</dbReference>
<evidence type="ECO:0000256" key="1">
    <source>
        <dbReference type="ARBA" id="ARBA00004167"/>
    </source>
</evidence>
<keyword evidence="6" id="KW-0675">Receptor</keyword>
<dbReference type="Gene3D" id="2.10.25.10">
    <property type="entry name" value="Laminin"/>
    <property type="match status" value="1"/>
</dbReference>
<feature type="signal peptide" evidence="4">
    <location>
        <begin position="1"/>
        <end position="26"/>
    </location>
</feature>
<dbReference type="GO" id="GO:0016301">
    <property type="term" value="F:kinase activity"/>
    <property type="evidence" value="ECO:0007669"/>
    <property type="project" value="UniProtKB-KW"/>
</dbReference>
<feature type="domain" description="EGF-like" evidence="5">
    <location>
        <begin position="237"/>
        <end position="287"/>
    </location>
</feature>
<dbReference type="EMBL" id="JARAOO010000006">
    <property type="protein sequence ID" value="KAJ7965472.1"/>
    <property type="molecule type" value="Genomic_DNA"/>
</dbReference>
<reference evidence="6" key="1">
    <citation type="journal article" date="2023" name="Science">
        <title>Elucidation of the pathway for biosynthesis of saponin adjuvants from the soapbark tree.</title>
        <authorList>
            <person name="Reed J."/>
            <person name="Orme A."/>
            <person name="El-Demerdash A."/>
            <person name="Owen C."/>
            <person name="Martin L.B.B."/>
            <person name="Misra R.C."/>
            <person name="Kikuchi S."/>
            <person name="Rejzek M."/>
            <person name="Martin A.C."/>
            <person name="Harkess A."/>
            <person name="Leebens-Mack J."/>
            <person name="Louveau T."/>
            <person name="Stephenson M.J."/>
            <person name="Osbourn A."/>
        </authorList>
    </citation>
    <scope>NUCLEOTIDE SEQUENCE</scope>
    <source>
        <strain evidence="6">S10</strain>
    </source>
</reference>
<keyword evidence="6" id="KW-0418">Kinase</keyword>
<proteinExistence type="predicted"/>
<sequence>MDFDRICDQTSLFRVIVLAIVSSAEALALPTCSHMCGDVQVPYPFGTTKECALNSDFVLNCDTSTTPHTLSTGNLNVTMISLEGQLHVWMDVARKCYYQSGKLESSLCATLQLITYTASSKANKFVTVGCDTFGYLNSFQNGNLYSTGCLSRCKGNTPLPENLGNCSGVGCCQVDIPPGMNNISIEAYSFNNQSDVWDFNNCSYAFVVEQGWFNFSYDNLRYLPYKMVLMVFDWAIGIETCEIAQQNTITYACKGNRTCSNSPNGSGYLCACKNGFEGNPYLTDGCQDIDECEDDAMNNCLS</sequence>
<dbReference type="AlphaFoldDB" id="A0AAD7PS45"/>
<keyword evidence="3" id="KW-0245">EGF-like domain</keyword>
<dbReference type="Pfam" id="PF13947">
    <property type="entry name" value="GUB_WAK_bind"/>
    <property type="match status" value="1"/>
</dbReference>
<evidence type="ECO:0000256" key="4">
    <source>
        <dbReference type="SAM" id="SignalP"/>
    </source>
</evidence>
<evidence type="ECO:0000259" key="5">
    <source>
        <dbReference type="PROSITE" id="PS50026"/>
    </source>
</evidence>
<keyword evidence="7" id="KW-1185">Reference proteome</keyword>
<evidence type="ECO:0000256" key="3">
    <source>
        <dbReference type="PROSITE-ProRule" id="PRU00076"/>
    </source>
</evidence>
<dbReference type="KEGG" id="qsa:O6P43_015107"/>
<name>A0AAD7PS45_QUISA</name>
<comment type="caution">
    <text evidence="6">The sequence shown here is derived from an EMBL/GenBank/DDBJ whole genome shotgun (WGS) entry which is preliminary data.</text>
</comment>
<dbReference type="InterPro" id="IPR025287">
    <property type="entry name" value="WAK_GUB"/>
</dbReference>
<evidence type="ECO:0000313" key="6">
    <source>
        <dbReference type="EMBL" id="KAJ7965472.1"/>
    </source>
</evidence>
<comment type="subcellular location">
    <subcellularLocation>
        <location evidence="1">Membrane</location>
        <topology evidence="1">Single-pass membrane protein</topology>
    </subcellularLocation>
</comment>
<dbReference type="PANTHER" id="PTHR33491">
    <property type="entry name" value="OSJNBA0016N04.9 PROTEIN"/>
    <property type="match status" value="1"/>
</dbReference>
<keyword evidence="6" id="KW-0808">Transferase</keyword>
<evidence type="ECO:0000256" key="2">
    <source>
        <dbReference type="ARBA" id="ARBA00022729"/>
    </source>
</evidence>
<feature type="chain" id="PRO_5042047025" evidence="4">
    <location>
        <begin position="27"/>
        <end position="302"/>
    </location>
</feature>
<keyword evidence="3" id="KW-1015">Disulfide bond</keyword>
<feature type="disulfide bond" evidence="3">
    <location>
        <begin position="253"/>
        <end position="270"/>
    </location>
</feature>